<organism evidence="2 3">
    <name type="scientific">Lasallia pustulata</name>
    <dbReference type="NCBI Taxonomy" id="136370"/>
    <lineage>
        <taxon>Eukaryota</taxon>
        <taxon>Fungi</taxon>
        <taxon>Dikarya</taxon>
        <taxon>Ascomycota</taxon>
        <taxon>Pezizomycotina</taxon>
        <taxon>Lecanoromycetes</taxon>
        <taxon>OSLEUM clade</taxon>
        <taxon>Umbilicariomycetidae</taxon>
        <taxon>Umbilicariales</taxon>
        <taxon>Umbilicariaceae</taxon>
        <taxon>Lasallia</taxon>
    </lineage>
</organism>
<dbReference type="Pfam" id="PF16297">
    <property type="entry name" value="DUF4939"/>
    <property type="match status" value="1"/>
</dbReference>
<proteinExistence type="predicted"/>
<evidence type="ECO:0000259" key="1">
    <source>
        <dbReference type="Pfam" id="PF16297"/>
    </source>
</evidence>
<keyword evidence="3" id="KW-1185">Reference proteome</keyword>
<feature type="domain" description="DUF4939" evidence="1">
    <location>
        <begin position="30"/>
        <end position="88"/>
    </location>
</feature>
<sequence>MSTTGSTKEKEAKAAVPKEEVVTVKPLKLVTPTIFTGDRKKLDTFLLQLALYFKLNRSLFTGEADKVQYTSYYLQGEAEDWFRPYIQEYVNNKDD</sequence>
<evidence type="ECO:0000313" key="3">
    <source>
        <dbReference type="Proteomes" id="UP000192927"/>
    </source>
</evidence>
<reference evidence="3" key="1">
    <citation type="submission" date="2017-03" db="EMBL/GenBank/DDBJ databases">
        <authorList>
            <person name="Sharma R."/>
            <person name="Thines M."/>
        </authorList>
    </citation>
    <scope>NUCLEOTIDE SEQUENCE [LARGE SCALE GENOMIC DNA]</scope>
</reference>
<dbReference type="AlphaFoldDB" id="A0A1W5D2U8"/>
<accession>A0A1W5D2U8</accession>
<dbReference type="EMBL" id="FWEW01001630">
    <property type="protein sequence ID" value="SLM37478.1"/>
    <property type="molecule type" value="Genomic_DNA"/>
</dbReference>
<evidence type="ECO:0000313" key="2">
    <source>
        <dbReference type="EMBL" id="SLM37478.1"/>
    </source>
</evidence>
<name>A0A1W5D2U8_9LECA</name>
<dbReference type="Proteomes" id="UP000192927">
    <property type="component" value="Unassembled WGS sequence"/>
</dbReference>
<dbReference type="InterPro" id="IPR032549">
    <property type="entry name" value="DUF4939"/>
</dbReference>
<protein>
    <submittedName>
        <fullName evidence="2">Retrotransposon gag protein</fullName>
    </submittedName>
</protein>